<evidence type="ECO:0000256" key="4">
    <source>
        <dbReference type="SAM" id="SignalP"/>
    </source>
</evidence>
<protein>
    <submittedName>
        <fullName evidence="7 8">Folate receptor alpha-like</fullName>
    </submittedName>
</protein>
<dbReference type="InterPro" id="IPR018143">
    <property type="entry name" value="Folate_rcpt-like"/>
</dbReference>
<sequence>MWWILLCLSVASIECTKNYMNICMVGKHQKSEPGREDELHNQCTPWKDNACCTANTSIGAHEDASFLYNFDWNHCGTMSSACRKHFIQDTCFYECSPNLGPWIQKVSSSWRSERILDVPLCQEDCDQWWEDCKDDLTCKDNWHTGWNWTSGSNRCPSGAKCKRFREYFPRSSDLCEKVWSNSYKYTTLKRGSGRCMQLWIEGAQNPNVQVTQYYANLRNRAVASPPATLVLLVLLLVLLSREV</sequence>
<proteinExistence type="inferred from homology"/>
<dbReference type="RefSeq" id="XP_030055172.1">
    <property type="nucleotide sequence ID" value="XM_030199312.1"/>
</dbReference>
<evidence type="ECO:0000259" key="5">
    <source>
        <dbReference type="Pfam" id="PF03024"/>
    </source>
</evidence>
<gene>
    <name evidence="7 8" type="primary">LOC115467822</name>
</gene>
<dbReference type="AlphaFoldDB" id="A0A6P7XPU7"/>
<comment type="similarity">
    <text evidence="1">Belongs to the folate receptor family.</text>
</comment>
<accession>A0A6P7XPU7</accession>
<dbReference type="GO" id="GO:0009897">
    <property type="term" value="C:external side of plasma membrane"/>
    <property type="evidence" value="ECO:0007669"/>
    <property type="project" value="TreeGrafter"/>
</dbReference>
<keyword evidence="3" id="KW-1015">Disulfide bond</keyword>
<dbReference type="GO" id="GO:0038023">
    <property type="term" value="F:signaling receptor activity"/>
    <property type="evidence" value="ECO:0007669"/>
    <property type="project" value="TreeGrafter"/>
</dbReference>
<evidence type="ECO:0000313" key="6">
    <source>
        <dbReference type="Proteomes" id="UP000515156"/>
    </source>
</evidence>
<dbReference type="Pfam" id="PF03024">
    <property type="entry name" value="Folate_rec"/>
    <property type="match status" value="1"/>
</dbReference>
<dbReference type="PANTHER" id="PTHR10517:SF14">
    <property type="entry name" value="FOLATE RECEPTOR 1-RELATED"/>
    <property type="match status" value="1"/>
</dbReference>
<feature type="signal peptide" evidence="4">
    <location>
        <begin position="1"/>
        <end position="15"/>
    </location>
</feature>
<evidence type="ECO:0000313" key="8">
    <source>
        <dbReference type="RefSeq" id="XP_030055172.1"/>
    </source>
</evidence>
<evidence type="ECO:0000256" key="3">
    <source>
        <dbReference type="ARBA" id="ARBA00023157"/>
    </source>
</evidence>
<evidence type="ECO:0000313" key="7">
    <source>
        <dbReference type="RefSeq" id="XP_030055171.1"/>
    </source>
</evidence>
<dbReference type="RefSeq" id="XP_030055171.1">
    <property type="nucleotide sequence ID" value="XM_030199311.1"/>
</dbReference>
<evidence type="ECO:0000256" key="2">
    <source>
        <dbReference type="ARBA" id="ARBA00022729"/>
    </source>
</evidence>
<feature type="chain" id="PRO_5044652463" evidence="4">
    <location>
        <begin position="16"/>
        <end position="243"/>
    </location>
</feature>
<dbReference type="InterPro" id="IPR004269">
    <property type="entry name" value="Folate_rcpt"/>
</dbReference>
<dbReference type="OrthoDB" id="567542at2759"/>
<dbReference type="GeneID" id="115467822"/>
<keyword evidence="6" id="KW-1185">Reference proteome</keyword>
<name>A0A6P7XPU7_9AMPH</name>
<dbReference type="KEGG" id="muo:115467822"/>
<dbReference type="Proteomes" id="UP000515156">
    <property type="component" value="Chromosome 4"/>
</dbReference>
<organism evidence="6 7">
    <name type="scientific">Microcaecilia unicolor</name>
    <dbReference type="NCBI Taxonomy" id="1415580"/>
    <lineage>
        <taxon>Eukaryota</taxon>
        <taxon>Metazoa</taxon>
        <taxon>Chordata</taxon>
        <taxon>Craniata</taxon>
        <taxon>Vertebrata</taxon>
        <taxon>Euteleostomi</taxon>
        <taxon>Amphibia</taxon>
        <taxon>Gymnophiona</taxon>
        <taxon>Siphonopidae</taxon>
        <taxon>Microcaecilia</taxon>
    </lineage>
</organism>
<feature type="domain" description="Folate receptor-like" evidence="5">
    <location>
        <begin position="23"/>
        <end position="197"/>
    </location>
</feature>
<reference evidence="7 8" key="1">
    <citation type="submission" date="2025-04" db="UniProtKB">
        <authorList>
            <consortium name="RefSeq"/>
        </authorList>
    </citation>
    <scope>IDENTIFICATION</scope>
</reference>
<evidence type="ECO:0000256" key="1">
    <source>
        <dbReference type="ARBA" id="ARBA00007932"/>
    </source>
</evidence>
<dbReference type="PANTHER" id="PTHR10517">
    <property type="entry name" value="FOLATE RECEPTOR"/>
    <property type="match status" value="1"/>
</dbReference>
<keyword evidence="2 4" id="KW-0732">Signal</keyword>